<proteinExistence type="predicted"/>
<dbReference type="Pfam" id="PF18962">
    <property type="entry name" value="Por_Secre_tail"/>
    <property type="match status" value="1"/>
</dbReference>
<accession>A0A1S1Z3Q6</accession>
<feature type="domain" description="Secretion system C-terminal sorting" evidence="3">
    <location>
        <begin position="589"/>
        <end position="660"/>
    </location>
</feature>
<evidence type="ECO:0008006" key="6">
    <source>
        <dbReference type="Google" id="ProtNLM"/>
    </source>
</evidence>
<dbReference type="AlphaFoldDB" id="A0A1S1Z3Q6"/>
<dbReference type="InterPro" id="IPR026444">
    <property type="entry name" value="Secre_tail"/>
</dbReference>
<dbReference type="Pfam" id="PF16586">
    <property type="entry name" value="DUF5060"/>
    <property type="match status" value="1"/>
</dbReference>
<feature type="domain" description="DUF5060" evidence="2">
    <location>
        <begin position="38"/>
        <end position="109"/>
    </location>
</feature>
<gene>
    <name evidence="4" type="ORF">NH26_16715</name>
</gene>
<keyword evidence="5" id="KW-1185">Reference proteome</keyword>
<dbReference type="InterPro" id="IPR013783">
    <property type="entry name" value="Ig-like_fold"/>
</dbReference>
<dbReference type="InterPro" id="IPR032260">
    <property type="entry name" value="DUF5060"/>
</dbReference>
<feature type="signal peptide" evidence="1">
    <location>
        <begin position="1"/>
        <end position="20"/>
    </location>
</feature>
<dbReference type="EMBL" id="JRYR02000001">
    <property type="protein sequence ID" value="OHX67862.1"/>
    <property type="molecule type" value="Genomic_DNA"/>
</dbReference>
<dbReference type="Proteomes" id="UP000179797">
    <property type="component" value="Unassembled WGS sequence"/>
</dbReference>
<dbReference type="SUPFAM" id="SSF51445">
    <property type="entry name" value="(Trans)glycosidases"/>
    <property type="match status" value="1"/>
</dbReference>
<dbReference type="NCBIfam" id="TIGR04183">
    <property type="entry name" value="Por_Secre_tail"/>
    <property type="match status" value="1"/>
</dbReference>
<feature type="chain" id="PRO_5010244077" description="Secretion system C-terminal sorting domain-containing protein" evidence="1">
    <location>
        <begin position="21"/>
        <end position="662"/>
    </location>
</feature>
<sequence>MKFTKLFTLLFFVIHFTLTASTIQPEIIEITNNTTSLSTFDKFESIIKVKAEYTNPYDPQDIDISANIKLPDGTTIDYPLFYQGVEGDVSEWGLRIAPKSEGSYSFTIKVITGDQNATSEEQTFTASDSEGLGFLHTVNNNFNNLVFDNGSGFRGFGLNMAWEARNSENPKYTYEYWFDLLADHDINFIRTWVNAPWNLPIEWSKPTSDRYNDYDGVGYHPEGLERIEYMINEAEKNDMYLMLAMDFHGALWVNNNDGWGNNFWNVHPYKDLAGCVNPNDFFTFEEARRLYKNRLRYFVARWGYSTSVAAIEFFNEVDNTIIYSGQNVNPADVVEWHSIMGDYLKSIDYHNHIVTTSISHNQINGLFDVNELDMIQSHIYGAVDNMSQVITNMTNTHKKPYVVGEMGLDYLPPNNNDEGKWVKDLQKTMWLGMFEKTSIIPMTWWWENYEVWNAYDKFEFLSEFTKKMTTNTDSERADLSFVNSEDLNAKGMIIRNRHAYVFVEGNGSNLRNITLQIDGLPENDYTFYVYNAYTYELKEEVDVSASASGKFYIELKDISANEDVFIYLENKRGDITGVEDNLKTVGWHLYPNPAKSTINYKIDDVFNPTNAWFSIYDLNGKVMTQASLEQHSNINLDVFPSGMYVFKIVSDSFEDQKLFIKQ</sequence>
<dbReference type="InterPro" id="IPR017853">
    <property type="entry name" value="GH"/>
</dbReference>
<reference evidence="4 5" key="1">
    <citation type="journal article" date="2012" name="Int. J. Syst. Evol. Microbiol.">
        <title>Flammeovirga pacifica sp. nov., isolated from deep-sea sediment.</title>
        <authorList>
            <person name="Xu H."/>
            <person name="Fu Y."/>
            <person name="Yang N."/>
            <person name="Ding Z."/>
            <person name="Lai Q."/>
            <person name="Zeng R."/>
        </authorList>
    </citation>
    <scope>NUCLEOTIDE SEQUENCE [LARGE SCALE GENOMIC DNA]</scope>
    <source>
        <strain evidence="5">DSM 24597 / LMG 26175 / WPAGA1</strain>
    </source>
</reference>
<dbReference type="RefSeq" id="WP_044219735.1">
    <property type="nucleotide sequence ID" value="NZ_JRYR02000001.1"/>
</dbReference>
<keyword evidence="1" id="KW-0732">Signal</keyword>
<evidence type="ECO:0000313" key="4">
    <source>
        <dbReference type="EMBL" id="OHX67862.1"/>
    </source>
</evidence>
<evidence type="ECO:0000259" key="2">
    <source>
        <dbReference type="Pfam" id="PF16586"/>
    </source>
</evidence>
<comment type="caution">
    <text evidence="4">The sequence shown here is derived from an EMBL/GenBank/DDBJ whole genome shotgun (WGS) entry which is preliminary data.</text>
</comment>
<evidence type="ECO:0000256" key="1">
    <source>
        <dbReference type="SAM" id="SignalP"/>
    </source>
</evidence>
<dbReference type="STRING" id="915059.NH26_16715"/>
<dbReference type="Gene3D" id="3.20.20.80">
    <property type="entry name" value="Glycosidases"/>
    <property type="match status" value="1"/>
</dbReference>
<name>A0A1S1Z3Q6_FLAPC</name>
<dbReference type="Gene3D" id="2.60.40.10">
    <property type="entry name" value="Immunoglobulins"/>
    <property type="match status" value="1"/>
</dbReference>
<evidence type="ECO:0000259" key="3">
    <source>
        <dbReference type="Pfam" id="PF18962"/>
    </source>
</evidence>
<organism evidence="4 5">
    <name type="scientific">Flammeovirga pacifica</name>
    <dbReference type="NCBI Taxonomy" id="915059"/>
    <lineage>
        <taxon>Bacteria</taxon>
        <taxon>Pseudomonadati</taxon>
        <taxon>Bacteroidota</taxon>
        <taxon>Cytophagia</taxon>
        <taxon>Cytophagales</taxon>
        <taxon>Flammeovirgaceae</taxon>
        <taxon>Flammeovirga</taxon>
    </lineage>
</organism>
<evidence type="ECO:0000313" key="5">
    <source>
        <dbReference type="Proteomes" id="UP000179797"/>
    </source>
</evidence>
<dbReference type="OrthoDB" id="9802444at2"/>
<protein>
    <recommendedName>
        <fullName evidence="6">Secretion system C-terminal sorting domain-containing protein</fullName>
    </recommendedName>
</protein>